<reference evidence="2 3" key="1">
    <citation type="journal article" date="2015" name="Stand. Genomic Sci.">
        <title>Genomic Encyclopedia of Bacterial and Archaeal Type Strains, Phase III: the genomes of soil and plant-associated and newly described type strains.</title>
        <authorList>
            <person name="Whitman W.B."/>
            <person name="Woyke T."/>
            <person name="Klenk H.P."/>
            <person name="Zhou Y."/>
            <person name="Lilburn T.G."/>
            <person name="Beck B.J."/>
            <person name="De Vos P."/>
            <person name="Vandamme P."/>
            <person name="Eisen J.A."/>
            <person name="Garrity G."/>
            <person name="Hugenholtz P."/>
            <person name="Kyrpides N.C."/>
        </authorList>
    </citation>
    <scope>NUCLEOTIDE SEQUENCE [LARGE SCALE GENOMIC DNA]</scope>
    <source>
        <strain evidence="2 3">ASC-9842</strain>
    </source>
</reference>
<dbReference type="PROSITE" id="PS51257">
    <property type="entry name" value="PROKAR_LIPOPROTEIN"/>
    <property type="match status" value="1"/>
</dbReference>
<dbReference type="Proteomes" id="UP000291078">
    <property type="component" value="Unassembled WGS sequence"/>
</dbReference>
<evidence type="ECO:0000259" key="1">
    <source>
        <dbReference type="Pfam" id="PF19933"/>
    </source>
</evidence>
<evidence type="ECO:0000313" key="3">
    <source>
        <dbReference type="Proteomes" id="UP000291078"/>
    </source>
</evidence>
<dbReference type="PANTHER" id="PTHR11102:SF160">
    <property type="entry name" value="ERAD-ASSOCIATED E3 UBIQUITIN-PROTEIN LIGASE COMPONENT HRD3"/>
    <property type="match status" value="1"/>
</dbReference>
<dbReference type="EMBL" id="SGXM01000003">
    <property type="protein sequence ID" value="RZT38686.1"/>
    <property type="molecule type" value="Genomic_DNA"/>
</dbReference>
<organism evidence="2 3">
    <name type="scientific">Cupriavidus agavae</name>
    <dbReference type="NCBI Taxonomy" id="1001822"/>
    <lineage>
        <taxon>Bacteria</taxon>
        <taxon>Pseudomonadati</taxon>
        <taxon>Pseudomonadota</taxon>
        <taxon>Betaproteobacteria</taxon>
        <taxon>Burkholderiales</taxon>
        <taxon>Burkholderiaceae</taxon>
        <taxon>Cupriavidus</taxon>
    </lineage>
</organism>
<evidence type="ECO:0000313" key="2">
    <source>
        <dbReference type="EMBL" id="RZT38686.1"/>
    </source>
</evidence>
<dbReference type="OrthoDB" id="8956578at2"/>
<protein>
    <recommendedName>
        <fullName evidence="1">DUF6396 domain-containing protein</fullName>
    </recommendedName>
</protein>
<dbReference type="Gene3D" id="1.25.40.10">
    <property type="entry name" value="Tetratricopeptide repeat domain"/>
    <property type="match status" value="1"/>
</dbReference>
<sequence>MRTLIPTLLLAFTLTACSKESKPLYNVPDIPGLRANLAFTCAQEADRLPPLDPEADELFRYGRYLQLRPGPKEFDDVARYYRIAAAHGHYKANTNLQLLISQGFAWSPFRVRESIDLASQLIDAGVPSGYYDIGFYLNRGFGLKQNREMALRYFRKAADLGNPAAQFYVAEHLRPMDKAPDIAIQMFQCAADQGHGKAADTLGIIFDGREQYAAALPPYQKAVQAGLYASAHMLAQAFDNPSTDSLYYLALTPDPERVRRYKEIDKFLNRWEYHNPKIPDLDQIVPLPPAPLPEWDGTFQWKRERDAAGPPPQPSDALIRRLAQAKKLDPATGLPLDLMPEPKATLKTLPPLGTLVNSGEPCPQNGVWCVPNGLGLDPDFRKQHFTEGTTMPRLIYVNPRRYMWLDRWLGYRYVSAAMTWELVAYRDRPA</sequence>
<name>A0A4Q7RXQ7_9BURK</name>
<dbReference type="Pfam" id="PF08238">
    <property type="entry name" value="Sel1"/>
    <property type="match status" value="2"/>
</dbReference>
<proteinExistence type="predicted"/>
<gene>
    <name evidence="2" type="ORF">EV147_3159</name>
</gene>
<dbReference type="InterPro" id="IPR006597">
    <property type="entry name" value="Sel1-like"/>
</dbReference>
<dbReference type="Pfam" id="PF19933">
    <property type="entry name" value="DUF6396"/>
    <property type="match status" value="1"/>
</dbReference>
<comment type="caution">
    <text evidence="2">The sequence shown here is derived from an EMBL/GenBank/DDBJ whole genome shotgun (WGS) entry which is preliminary data.</text>
</comment>
<feature type="domain" description="DUF6396" evidence="1">
    <location>
        <begin position="230"/>
        <end position="336"/>
    </location>
</feature>
<dbReference type="PANTHER" id="PTHR11102">
    <property type="entry name" value="SEL-1-LIKE PROTEIN"/>
    <property type="match status" value="1"/>
</dbReference>
<accession>A0A4Q7RXQ7</accession>
<dbReference type="InterPro" id="IPR045653">
    <property type="entry name" value="DUF6396"/>
</dbReference>
<dbReference type="AlphaFoldDB" id="A0A4Q7RXQ7"/>
<dbReference type="RefSeq" id="WP_130392129.1">
    <property type="nucleotide sequence ID" value="NZ_SGXM01000003.1"/>
</dbReference>
<dbReference type="SMART" id="SM00671">
    <property type="entry name" value="SEL1"/>
    <property type="match status" value="2"/>
</dbReference>
<dbReference type="SUPFAM" id="SSF81901">
    <property type="entry name" value="HCP-like"/>
    <property type="match status" value="1"/>
</dbReference>
<keyword evidence="3" id="KW-1185">Reference proteome</keyword>
<dbReference type="InterPro" id="IPR050767">
    <property type="entry name" value="Sel1_AlgK"/>
</dbReference>
<dbReference type="InterPro" id="IPR011990">
    <property type="entry name" value="TPR-like_helical_dom_sf"/>
</dbReference>